<reference evidence="3 4" key="1">
    <citation type="submission" date="2015-01" db="EMBL/GenBank/DDBJ databases">
        <authorList>
            <person name="MANFREDI Pablo"/>
        </authorList>
    </citation>
    <scope>NUCLEOTIDE SEQUENCE [LARGE SCALE GENOMIC DNA]</scope>
    <source>
        <strain evidence="1 4">CcD38</strain>
        <strain evidence="2 3">CcD93</strain>
    </source>
</reference>
<organism evidence="1 4">
    <name type="scientific">Capnocytophaga canis</name>
    <dbReference type="NCBI Taxonomy" id="1848903"/>
    <lineage>
        <taxon>Bacteria</taxon>
        <taxon>Pseudomonadati</taxon>
        <taxon>Bacteroidota</taxon>
        <taxon>Flavobacteriia</taxon>
        <taxon>Flavobacteriales</taxon>
        <taxon>Flavobacteriaceae</taxon>
        <taxon>Capnocytophaga</taxon>
    </lineage>
</organism>
<evidence type="ECO:0000313" key="1">
    <source>
        <dbReference type="EMBL" id="CEN46184.1"/>
    </source>
</evidence>
<evidence type="ECO:0000313" key="2">
    <source>
        <dbReference type="EMBL" id="CEN52045.1"/>
    </source>
</evidence>
<dbReference type="Proteomes" id="UP000045051">
    <property type="component" value="Unassembled WGS sequence"/>
</dbReference>
<sequence>MYNTVVVKSGKLYAVQRYVNQHLRAARSMLEGRRFEFTSNCKSR</sequence>
<dbReference type="EMBL" id="CDOL01000113">
    <property type="protein sequence ID" value="CEN52045.1"/>
    <property type="molecule type" value="Genomic_DNA"/>
</dbReference>
<protein>
    <submittedName>
        <fullName evidence="1">Uncharacterized protein</fullName>
    </submittedName>
</protein>
<evidence type="ECO:0000313" key="4">
    <source>
        <dbReference type="Proteomes" id="UP000045051"/>
    </source>
</evidence>
<accession>A0A0B7I669</accession>
<name>A0A0B7I669_9FLAO</name>
<dbReference type="AlphaFoldDB" id="A0A0B7I669"/>
<evidence type="ECO:0000313" key="3">
    <source>
        <dbReference type="Proteomes" id="UP000038200"/>
    </source>
</evidence>
<proteinExistence type="predicted"/>
<gene>
    <name evidence="1" type="ORF">CCAND38_320002</name>
    <name evidence="2" type="ORF">CCAND93_200010</name>
</gene>
<dbReference type="Proteomes" id="UP000038200">
    <property type="component" value="Unassembled WGS sequence"/>
</dbReference>
<dbReference type="EMBL" id="CDOI01000143">
    <property type="protein sequence ID" value="CEN46184.1"/>
    <property type="molecule type" value="Genomic_DNA"/>
</dbReference>
<keyword evidence="4" id="KW-1185">Reference proteome</keyword>